<dbReference type="PANTHER" id="PTHR38382:SF1">
    <property type="entry name" value="RNA-BINDING PROTEIN"/>
    <property type="match status" value="1"/>
</dbReference>
<sequence>MKSKNPSIREWGQRSLSSTFLQRSSISSKDSDQGMPVKSPTKDSHVSLSDFLDRRLHTTSVLPKTAQQGKQKPFSSPLGCSNECGSIHGRIGVKKRGEDKANYAIDIQVFKQLKHSRKENEDFIGSCGVDDIGSFHTNTVPESRKRKDPSVEGGISRKHLVVLGGDPKPKQTGRLENFIRNKKPKPLFNHYANGSGWWDCNMEGVDGDEVGCNQAWEGVGSTTLGGLEWH</sequence>
<dbReference type="Proteomes" id="UP001168098">
    <property type="component" value="Unassembled WGS sequence"/>
</dbReference>
<name>A0AA39A595_VITRO</name>
<evidence type="ECO:0000313" key="3">
    <source>
        <dbReference type="Proteomes" id="UP001168098"/>
    </source>
</evidence>
<accession>A0AA39A595</accession>
<dbReference type="EMBL" id="JARBHA010000005">
    <property type="protein sequence ID" value="KAJ9700984.1"/>
    <property type="molecule type" value="Genomic_DNA"/>
</dbReference>
<gene>
    <name evidence="2" type="ORF">PVL29_006354</name>
</gene>
<comment type="caution">
    <text evidence="2">The sequence shown here is derived from an EMBL/GenBank/DDBJ whole genome shotgun (WGS) entry which is preliminary data.</text>
</comment>
<feature type="compositionally biased region" description="Basic and acidic residues" evidence="1">
    <location>
        <begin position="40"/>
        <end position="50"/>
    </location>
</feature>
<protein>
    <submittedName>
        <fullName evidence="2">Uncharacterized protein</fullName>
    </submittedName>
</protein>
<evidence type="ECO:0000313" key="2">
    <source>
        <dbReference type="EMBL" id="KAJ9700984.1"/>
    </source>
</evidence>
<dbReference type="AlphaFoldDB" id="A0AA39A595"/>
<proteinExistence type="predicted"/>
<keyword evidence="3" id="KW-1185">Reference proteome</keyword>
<organism evidence="2 3">
    <name type="scientific">Vitis rotundifolia</name>
    <name type="common">Muscadine grape</name>
    <dbReference type="NCBI Taxonomy" id="103349"/>
    <lineage>
        <taxon>Eukaryota</taxon>
        <taxon>Viridiplantae</taxon>
        <taxon>Streptophyta</taxon>
        <taxon>Embryophyta</taxon>
        <taxon>Tracheophyta</taxon>
        <taxon>Spermatophyta</taxon>
        <taxon>Magnoliopsida</taxon>
        <taxon>eudicotyledons</taxon>
        <taxon>Gunneridae</taxon>
        <taxon>Pentapetalae</taxon>
        <taxon>rosids</taxon>
        <taxon>Vitales</taxon>
        <taxon>Vitaceae</taxon>
        <taxon>Viteae</taxon>
        <taxon>Vitis</taxon>
    </lineage>
</organism>
<feature type="compositionally biased region" description="Polar residues" evidence="1">
    <location>
        <begin position="14"/>
        <end position="28"/>
    </location>
</feature>
<reference evidence="2 3" key="1">
    <citation type="journal article" date="2023" name="BMC Biotechnol.">
        <title>Vitis rotundifolia cv Carlos genome sequencing.</title>
        <authorList>
            <person name="Huff M."/>
            <person name="Hulse-Kemp A."/>
            <person name="Scheffler B."/>
            <person name="Youngblood R."/>
            <person name="Simpson S."/>
            <person name="Babiker E."/>
            <person name="Staton M."/>
        </authorList>
    </citation>
    <scope>NUCLEOTIDE SEQUENCE [LARGE SCALE GENOMIC DNA]</scope>
    <source>
        <tissue evidence="2">Leaf</tissue>
    </source>
</reference>
<evidence type="ECO:0000256" key="1">
    <source>
        <dbReference type="SAM" id="MobiDB-lite"/>
    </source>
</evidence>
<feature type="region of interest" description="Disordered" evidence="1">
    <location>
        <begin position="1"/>
        <end position="50"/>
    </location>
</feature>
<dbReference type="PANTHER" id="PTHR38382">
    <property type="entry name" value="RNA-BINDING PROTEIN"/>
    <property type="match status" value="1"/>
</dbReference>